<dbReference type="InterPro" id="IPR037401">
    <property type="entry name" value="SnoaL-like"/>
</dbReference>
<keyword evidence="3" id="KW-1185">Reference proteome</keyword>
<dbReference type="Gene3D" id="3.10.450.50">
    <property type="match status" value="1"/>
</dbReference>
<dbReference type="InterPro" id="IPR032710">
    <property type="entry name" value="NTF2-like_dom_sf"/>
</dbReference>
<evidence type="ECO:0000313" key="3">
    <source>
        <dbReference type="Proteomes" id="UP000789423"/>
    </source>
</evidence>
<sequence length="148" mass="16916">MNENKELHIKKVYEQLIEAWNNRDAEGMANLFTEHGESIGFDGSQSIGRKEIFSHLSPIFRDHPTAQFVSKIKDLRFIGENAAILRAIAGMIPPGKSDLKPEVNTHHTLVVINNSNDWKIELFQNTPAQFHGRPELVEQMTEELRELL</sequence>
<protein>
    <recommendedName>
        <fullName evidence="1">SnoaL-like domain-containing protein</fullName>
    </recommendedName>
</protein>
<reference evidence="2 3" key="1">
    <citation type="submission" date="2021-10" db="EMBL/GenBank/DDBJ databases">
        <authorList>
            <person name="Criscuolo A."/>
        </authorList>
    </citation>
    <scope>NUCLEOTIDE SEQUENCE [LARGE SCALE GENOMIC DNA]</scope>
    <source>
        <strain evidence="3">CIP 111899</strain>
    </source>
</reference>
<dbReference type="NCBIfam" id="TIGR02246">
    <property type="entry name" value="SgcJ/EcaC family oxidoreductase"/>
    <property type="match status" value="1"/>
</dbReference>
<proteinExistence type="predicted"/>
<evidence type="ECO:0000313" key="2">
    <source>
        <dbReference type="EMBL" id="CAG9614069.1"/>
    </source>
</evidence>
<dbReference type="RefSeq" id="WP_230576075.1">
    <property type="nucleotide sequence ID" value="NZ_CAKJTI010000021.1"/>
</dbReference>
<dbReference type="SUPFAM" id="SSF54427">
    <property type="entry name" value="NTF2-like"/>
    <property type="match status" value="1"/>
</dbReference>
<organism evidence="2 3">
    <name type="scientific">Bacillus rhizoplanae</name>
    <dbReference type="NCBI Taxonomy" id="2880966"/>
    <lineage>
        <taxon>Bacteria</taxon>
        <taxon>Bacillati</taxon>
        <taxon>Bacillota</taxon>
        <taxon>Bacilli</taxon>
        <taxon>Bacillales</taxon>
        <taxon>Bacillaceae</taxon>
        <taxon>Bacillus</taxon>
    </lineage>
</organism>
<dbReference type="Proteomes" id="UP000789423">
    <property type="component" value="Unassembled WGS sequence"/>
</dbReference>
<dbReference type="InterPro" id="IPR011944">
    <property type="entry name" value="Steroid_delta5-4_isomerase"/>
</dbReference>
<feature type="domain" description="SnoaL-like" evidence="1">
    <location>
        <begin position="9"/>
        <end position="121"/>
    </location>
</feature>
<accession>A0ABN7ZYU0</accession>
<name>A0ABN7ZYU0_9BACI</name>
<dbReference type="Pfam" id="PF13474">
    <property type="entry name" value="SnoaL_3"/>
    <property type="match status" value="1"/>
</dbReference>
<comment type="caution">
    <text evidence="2">The sequence shown here is derived from an EMBL/GenBank/DDBJ whole genome shotgun (WGS) entry which is preliminary data.</text>
</comment>
<gene>
    <name evidence="2" type="ORF">BACCIP111899_03296</name>
</gene>
<evidence type="ECO:0000259" key="1">
    <source>
        <dbReference type="Pfam" id="PF13474"/>
    </source>
</evidence>
<dbReference type="EMBL" id="CAKJTI010000021">
    <property type="protein sequence ID" value="CAG9614069.1"/>
    <property type="molecule type" value="Genomic_DNA"/>
</dbReference>